<reference evidence="4 5" key="1">
    <citation type="journal article" date="2011" name="PLoS Pathog.">
        <title>Endophytic Life Strategies Decoded by Genome and Transcriptome Analyses of the Mutualistic Root Symbiont Piriformospora indica.</title>
        <authorList>
            <person name="Zuccaro A."/>
            <person name="Lahrmann U."/>
            <person name="Guldener U."/>
            <person name="Langen G."/>
            <person name="Pfiffi S."/>
            <person name="Biedenkopf D."/>
            <person name="Wong P."/>
            <person name="Samans B."/>
            <person name="Grimm C."/>
            <person name="Basiewicz M."/>
            <person name="Murat C."/>
            <person name="Martin F."/>
            <person name="Kogel K.H."/>
        </authorList>
    </citation>
    <scope>NUCLEOTIDE SEQUENCE [LARGE SCALE GENOMIC DNA]</scope>
    <source>
        <strain evidence="4 5">DSM 11827</strain>
    </source>
</reference>
<name>G4TUB1_SERID</name>
<dbReference type="InParanoid" id="G4TUB1"/>
<dbReference type="InterPro" id="IPR003578">
    <property type="entry name" value="Small_GTPase_Rho"/>
</dbReference>
<dbReference type="PRINTS" id="PR00449">
    <property type="entry name" value="RASTRNSFRMNG"/>
</dbReference>
<proteinExistence type="predicted"/>
<gene>
    <name evidence="4" type="ORF">PIIN_08874</name>
</gene>
<dbReference type="SMART" id="SM00173">
    <property type="entry name" value="RAS"/>
    <property type="match status" value="1"/>
</dbReference>
<dbReference type="InterPro" id="IPR027417">
    <property type="entry name" value="P-loop_NTPase"/>
</dbReference>
<dbReference type="eggNOG" id="KOG0393">
    <property type="taxonomic scope" value="Eukaryota"/>
</dbReference>
<keyword evidence="2" id="KW-0547">Nucleotide-binding</keyword>
<dbReference type="Gene3D" id="3.40.50.300">
    <property type="entry name" value="P-loop containing nucleotide triphosphate hydrolases"/>
    <property type="match status" value="1"/>
</dbReference>
<dbReference type="InterPro" id="IPR005225">
    <property type="entry name" value="Small_GTP-bd"/>
</dbReference>
<dbReference type="Pfam" id="PF00071">
    <property type="entry name" value="Ras"/>
    <property type="match status" value="1"/>
</dbReference>
<accession>G4TUB1</accession>
<evidence type="ECO:0000313" key="4">
    <source>
        <dbReference type="EMBL" id="CCA74904.1"/>
    </source>
</evidence>
<dbReference type="PANTHER" id="PTHR24072">
    <property type="entry name" value="RHO FAMILY GTPASE"/>
    <property type="match status" value="1"/>
</dbReference>
<evidence type="ECO:0000256" key="3">
    <source>
        <dbReference type="ARBA" id="ARBA00023134"/>
    </source>
</evidence>
<keyword evidence="3" id="KW-0342">GTP-binding</keyword>
<dbReference type="GO" id="GO:0007264">
    <property type="term" value="P:small GTPase-mediated signal transduction"/>
    <property type="evidence" value="ECO:0007669"/>
    <property type="project" value="InterPro"/>
</dbReference>
<evidence type="ECO:0000256" key="2">
    <source>
        <dbReference type="ARBA" id="ARBA00022741"/>
    </source>
</evidence>
<keyword evidence="5" id="KW-1185">Reference proteome</keyword>
<protein>
    <submittedName>
        <fullName evidence="4">Probable GTPase Rho</fullName>
    </submittedName>
</protein>
<dbReference type="Proteomes" id="UP000007148">
    <property type="component" value="Unassembled WGS sequence"/>
</dbReference>
<dbReference type="AlphaFoldDB" id="G4TUB1"/>
<dbReference type="NCBIfam" id="TIGR00231">
    <property type="entry name" value="small_GTP"/>
    <property type="match status" value="1"/>
</dbReference>
<dbReference type="GO" id="GO:0003924">
    <property type="term" value="F:GTPase activity"/>
    <property type="evidence" value="ECO:0007669"/>
    <property type="project" value="InterPro"/>
</dbReference>
<dbReference type="EMBL" id="CAFZ01000370">
    <property type="protein sequence ID" value="CCA74904.1"/>
    <property type="molecule type" value="Genomic_DNA"/>
</dbReference>
<keyword evidence="1" id="KW-0488">Methylation</keyword>
<dbReference type="GO" id="GO:0005525">
    <property type="term" value="F:GTP binding"/>
    <property type="evidence" value="ECO:0007669"/>
    <property type="project" value="UniProtKB-KW"/>
</dbReference>
<dbReference type="PROSITE" id="PS51419">
    <property type="entry name" value="RAB"/>
    <property type="match status" value="1"/>
</dbReference>
<dbReference type="SUPFAM" id="SSF52540">
    <property type="entry name" value="P-loop containing nucleoside triphosphate hydrolases"/>
    <property type="match status" value="1"/>
</dbReference>
<dbReference type="SMART" id="SM00175">
    <property type="entry name" value="RAB"/>
    <property type="match status" value="1"/>
</dbReference>
<sequence length="213" mass="24368">MSQRIRKKAVFVGDAGVGKTTLLHYIHCGSFLDVSRTVLFLTRLSLKTCQTFLPAIYETRVSDVSVDGQEFEIAFWDSPGSPDYDRVRPLDYVSTDVFVLCFSVDQSDSLRNLREKWLPEVLYYCNDTYPTFLIVACRTDLRTDRVITEEFRKAGLKFVSFDEGEAFARGIGAFNYVECSCKRDKSTLDIFSEVARASLGSKRRIEKRECIIL</sequence>
<evidence type="ECO:0000313" key="5">
    <source>
        <dbReference type="Proteomes" id="UP000007148"/>
    </source>
</evidence>
<comment type="caution">
    <text evidence="4">The sequence shown here is derived from an EMBL/GenBank/DDBJ whole genome shotgun (WGS) entry which is preliminary data.</text>
</comment>
<dbReference type="STRING" id="1109443.G4TUB1"/>
<dbReference type="SMART" id="SM00174">
    <property type="entry name" value="RHO"/>
    <property type="match status" value="1"/>
</dbReference>
<dbReference type="HOGENOM" id="CLU_041217_21_2_1"/>
<organism evidence="4 5">
    <name type="scientific">Serendipita indica (strain DSM 11827)</name>
    <name type="common">Root endophyte fungus</name>
    <name type="synonym">Piriformospora indica</name>
    <dbReference type="NCBI Taxonomy" id="1109443"/>
    <lineage>
        <taxon>Eukaryota</taxon>
        <taxon>Fungi</taxon>
        <taxon>Dikarya</taxon>
        <taxon>Basidiomycota</taxon>
        <taxon>Agaricomycotina</taxon>
        <taxon>Agaricomycetes</taxon>
        <taxon>Sebacinales</taxon>
        <taxon>Serendipitaceae</taxon>
        <taxon>Serendipita</taxon>
    </lineage>
</organism>
<dbReference type="InterPro" id="IPR001806">
    <property type="entry name" value="Small_GTPase"/>
</dbReference>
<dbReference type="PROSITE" id="PS51420">
    <property type="entry name" value="RHO"/>
    <property type="match status" value="1"/>
</dbReference>
<dbReference type="OrthoDB" id="8830751at2759"/>
<evidence type="ECO:0000256" key="1">
    <source>
        <dbReference type="ARBA" id="ARBA00022481"/>
    </source>
</evidence>